<dbReference type="AlphaFoldDB" id="A0A9P5CUG7"/>
<dbReference type="GO" id="GO:0005085">
    <property type="term" value="F:guanyl-nucleotide exchange factor activity"/>
    <property type="evidence" value="ECO:0007669"/>
    <property type="project" value="InterPro"/>
</dbReference>
<sequence>MPPPFPEAKITLDYPLYGCDFDPEDPGRLFVGGGGGMSRTGVDNKITSLDASSREKLEITGEITLRKYEDNVASLAAGQRKGRATLLYAGISSGADDLQKGKNEHFRVLSADQPKAAKSSVLGARISELSRTALFTTDDKNTYQRLLRLTQPFPTTSQLGAVATGLSKDPQVALFDVAAGSNVAPRMRGVLDLRSEAVDMDVLQTAEDRYQLIYCDSYNIYTFDVTPDAGNAVDTEPRCI</sequence>
<comment type="function">
    <text evidence="10">Guanine nucleotide-exchange factor (GEF) required for the formation or budding of transport vesicles from the ER.</text>
</comment>
<evidence type="ECO:0000256" key="5">
    <source>
        <dbReference type="ARBA" id="ARBA00022824"/>
    </source>
</evidence>
<evidence type="ECO:0000256" key="1">
    <source>
        <dbReference type="ARBA" id="ARBA00022448"/>
    </source>
</evidence>
<accession>A0A9P5CUG7</accession>
<dbReference type="Proteomes" id="UP000803844">
    <property type="component" value="Unassembled WGS sequence"/>
</dbReference>
<keyword evidence="4 10" id="KW-0677">Repeat</keyword>
<dbReference type="Gene3D" id="2.130.10.10">
    <property type="entry name" value="YVTN repeat-like/Quinoprotein amine dehydrogenase"/>
    <property type="match status" value="1"/>
</dbReference>
<dbReference type="GO" id="GO:0000139">
    <property type="term" value="C:Golgi membrane"/>
    <property type="evidence" value="ECO:0007669"/>
    <property type="project" value="UniProtKB-SubCell"/>
</dbReference>
<comment type="subcellular location">
    <subcellularLocation>
        <location evidence="10">Endoplasmic reticulum membrane</location>
        <topology evidence="10">Single-pass type II membrane protein</topology>
    </subcellularLocation>
    <subcellularLocation>
        <location evidence="10">Golgi apparatus membrane</location>
        <topology evidence="10">Single-pass type II membrane protein</topology>
    </subcellularLocation>
</comment>
<evidence type="ECO:0000256" key="8">
    <source>
        <dbReference type="ARBA" id="ARBA00022989"/>
    </source>
</evidence>
<comment type="caution">
    <text evidence="11">The sequence shown here is derived from an EMBL/GenBank/DDBJ whole genome shotgun (WGS) entry which is preliminary data.</text>
</comment>
<dbReference type="OrthoDB" id="16538at2759"/>
<organism evidence="11 12">
    <name type="scientific">Cryphonectria parasitica (strain ATCC 38755 / EP155)</name>
    <dbReference type="NCBI Taxonomy" id="660469"/>
    <lineage>
        <taxon>Eukaryota</taxon>
        <taxon>Fungi</taxon>
        <taxon>Dikarya</taxon>
        <taxon>Ascomycota</taxon>
        <taxon>Pezizomycotina</taxon>
        <taxon>Sordariomycetes</taxon>
        <taxon>Sordariomycetidae</taxon>
        <taxon>Diaporthales</taxon>
        <taxon>Cryphonectriaceae</taxon>
        <taxon>Cryphonectria-Endothia species complex</taxon>
        <taxon>Cryphonectria</taxon>
    </lineage>
</organism>
<keyword evidence="5 10" id="KW-0256">Endoplasmic reticulum</keyword>
<name>A0A9P5CUG7_CRYP1</name>
<dbReference type="GO" id="GO:0003400">
    <property type="term" value="P:regulation of COPII vesicle coating"/>
    <property type="evidence" value="ECO:0007669"/>
    <property type="project" value="UniProtKB-UniRule"/>
</dbReference>
<reference evidence="11" key="1">
    <citation type="journal article" date="2020" name="Phytopathology">
        <title>Genome sequence of the chestnut blight fungus Cryphonectria parasitica EP155: A fundamental resource for an archetypical invasive plant pathogen.</title>
        <authorList>
            <person name="Crouch J.A."/>
            <person name="Dawe A."/>
            <person name="Aerts A."/>
            <person name="Barry K."/>
            <person name="Churchill A.C.L."/>
            <person name="Grimwood J."/>
            <person name="Hillman B."/>
            <person name="Milgroom M.G."/>
            <person name="Pangilinan J."/>
            <person name="Smith M."/>
            <person name="Salamov A."/>
            <person name="Schmutz J."/>
            <person name="Yadav J."/>
            <person name="Grigoriev I.V."/>
            <person name="Nuss D."/>
        </authorList>
    </citation>
    <scope>NUCLEOTIDE SEQUENCE</scope>
    <source>
        <strain evidence="11">EP155</strain>
    </source>
</reference>
<evidence type="ECO:0000256" key="3">
    <source>
        <dbReference type="ARBA" id="ARBA00022692"/>
    </source>
</evidence>
<proteinExistence type="inferred from homology"/>
<dbReference type="InterPro" id="IPR045260">
    <property type="entry name" value="Sec12-like"/>
</dbReference>
<evidence type="ECO:0000256" key="7">
    <source>
        <dbReference type="ARBA" id="ARBA00022927"/>
    </source>
</evidence>
<evidence type="ECO:0000256" key="6">
    <source>
        <dbReference type="ARBA" id="ARBA00022892"/>
    </source>
</evidence>
<keyword evidence="12" id="KW-1185">Reference proteome</keyword>
<keyword evidence="3" id="KW-0812">Transmembrane</keyword>
<dbReference type="GO" id="GO:0015031">
    <property type="term" value="P:protein transport"/>
    <property type="evidence" value="ECO:0007669"/>
    <property type="project" value="UniProtKB-KW"/>
</dbReference>
<dbReference type="InterPro" id="IPR015943">
    <property type="entry name" value="WD40/YVTN_repeat-like_dom_sf"/>
</dbReference>
<protein>
    <recommendedName>
        <fullName evidence="10">Guanine nucleotide-exchange factor SEC12</fullName>
    </recommendedName>
</protein>
<evidence type="ECO:0000313" key="11">
    <source>
        <dbReference type="EMBL" id="KAF3770391.1"/>
    </source>
</evidence>
<dbReference type="GO" id="GO:0006888">
    <property type="term" value="P:endoplasmic reticulum to Golgi vesicle-mediated transport"/>
    <property type="evidence" value="ECO:0007669"/>
    <property type="project" value="UniProtKB-UniRule"/>
</dbReference>
<evidence type="ECO:0000256" key="4">
    <source>
        <dbReference type="ARBA" id="ARBA00022737"/>
    </source>
</evidence>
<evidence type="ECO:0000313" key="12">
    <source>
        <dbReference type="Proteomes" id="UP000803844"/>
    </source>
</evidence>
<dbReference type="GeneID" id="63840039"/>
<evidence type="ECO:0000256" key="2">
    <source>
        <dbReference type="ARBA" id="ARBA00022574"/>
    </source>
</evidence>
<evidence type="ECO:0000256" key="9">
    <source>
        <dbReference type="ARBA" id="ARBA00023136"/>
    </source>
</evidence>
<dbReference type="PANTHER" id="PTHR23284:SF0">
    <property type="entry name" value="PROLACTIN REGULATORY ELEMENT-BINDING PROTEIN"/>
    <property type="match status" value="1"/>
</dbReference>
<dbReference type="EMBL" id="MU032344">
    <property type="protein sequence ID" value="KAF3770391.1"/>
    <property type="molecule type" value="Genomic_DNA"/>
</dbReference>
<keyword evidence="9" id="KW-0472">Membrane</keyword>
<keyword evidence="6" id="KW-0931">ER-Golgi transport</keyword>
<dbReference type="RefSeq" id="XP_040781352.1">
    <property type="nucleotide sequence ID" value="XM_040922910.1"/>
</dbReference>
<keyword evidence="2 10" id="KW-0853">WD repeat</keyword>
<feature type="non-terminal residue" evidence="11">
    <location>
        <position position="240"/>
    </location>
</feature>
<keyword evidence="7 10" id="KW-0653">Protein transport</keyword>
<comment type="similarity">
    <text evidence="10">Belongs to the WD repeat SEC12 family.</text>
</comment>
<keyword evidence="1 10" id="KW-0813">Transport</keyword>
<dbReference type="GO" id="GO:0005789">
    <property type="term" value="C:endoplasmic reticulum membrane"/>
    <property type="evidence" value="ECO:0007669"/>
    <property type="project" value="UniProtKB-SubCell"/>
</dbReference>
<evidence type="ECO:0000256" key="10">
    <source>
        <dbReference type="RuleBase" id="RU369019"/>
    </source>
</evidence>
<keyword evidence="8" id="KW-1133">Transmembrane helix</keyword>
<dbReference type="PANTHER" id="PTHR23284">
    <property type="entry name" value="PROLACTIN REGULATORY ELEMENT BINDING PROTEIN"/>
    <property type="match status" value="1"/>
</dbReference>
<gene>
    <name evidence="11" type="ORF">M406DRAFT_354424</name>
</gene>